<evidence type="ECO:0000256" key="2">
    <source>
        <dbReference type="ARBA" id="ARBA00023043"/>
    </source>
</evidence>
<feature type="repeat" description="ANK" evidence="3">
    <location>
        <begin position="97"/>
        <end position="135"/>
    </location>
</feature>
<dbReference type="PROSITE" id="PS50297">
    <property type="entry name" value="ANK_REP_REGION"/>
    <property type="match status" value="1"/>
</dbReference>
<evidence type="ECO:0000313" key="4">
    <source>
        <dbReference type="EMBL" id="KAK2601393.1"/>
    </source>
</evidence>
<protein>
    <submittedName>
        <fullName evidence="4">Uncharacterized protein</fullName>
    </submittedName>
</protein>
<organism evidence="4 5">
    <name type="scientific">Phomopsis amygdali</name>
    <name type="common">Fusicoccum amygdali</name>
    <dbReference type="NCBI Taxonomy" id="1214568"/>
    <lineage>
        <taxon>Eukaryota</taxon>
        <taxon>Fungi</taxon>
        <taxon>Dikarya</taxon>
        <taxon>Ascomycota</taxon>
        <taxon>Pezizomycotina</taxon>
        <taxon>Sordariomycetes</taxon>
        <taxon>Sordariomycetidae</taxon>
        <taxon>Diaporthales</taxon>
        <taxon>Diaporthaceae</taxon>
        <taxon>Diaporthe</taxon>
    </lineage>
</organism>
<keyword evidence="1" id="KW-0677">Repeat</keyword>
<dbReference type="Pfam" id="PF12796">
    <property type="entry name" value="Ank_2"/>
    <property type="match status" value="1"/>
</dbReference>
<dbReference type="Gene3D" id="1.25.40.20">
    <property type="entry name" value="Ankyrin repeat-containing domain"/>
    <property type="match status" value="4"/>
</dbReference>
<gene>
    <name evidence="4" type="ORF">N8I77_010847</name>
</gene>
<comment type="caution">
    <text evidence="4">The sequence shown here is derived from an EMBL/GenBank/DDBJ whole genome shotgun (WGS) entry which is preliminary data.</text>
</comment>
<dbReference type="PROSITE" id="PS50088">
    <property type="entry name" value="ANK_REPEAT"/>
    <property type="match status" value="2"/>
</dbReference>
<dbReference type="AlphaFoldDB" id="A0AAD9W295"/>
<sequence>MADRVVPAGSSSTDYLKKPYKLLRQGADATVTDEGGNGAFHYLVQSDMFKSPAVPRTSFWARRVRAPSPVDDPSMTMEGLIHSLQAAGADINLQNNDGDTPLHVLCRNASSRKKLDERLCESLCQAGADLNIRNGQGRSAVFCLFLTEPLNNWNKDKGEHLCQLVWRLGGRFDVQDNHGRTVIHCLLSSKGDVHLSLVDTLARHGVDPSAIDDEGNTLWHTAIDRLARLPQGDKLLSDLLLRLGANPLKPNNSGRNPLHGLSSLQAPVLSWPLEIFPACIPDLRTTAFDCMLQIYLDTDYDLDFRDNQGITPLHLTCTFSEYQAGRLLRAGADPKIPTHEGLTPFHLAARCRQANIIGLLLDKAKRDESASGGLRSSSIHGLANAKDAHGKTALYYACASGRAESVALLLDSGSSVQSDEYSGSVWQACAEFEEEQMNWSSSPAALGTQMTASSVLMEDKKRPIPDRANKFPREHLAGVLRLLLQRQDAPGAIAGYLDKAISVAAAKQLDYTVECLVQARKLLQHSLEPGIATVTLDGPTSACLARVSAHGFAEAASLSPQALRAEFKRLMELRQHDLVQKLLLEHGWGELDGDGNTFIHDLVQHGFISLLRGLTPLVKELSTKLEDVEWCDKQKLASSKASLINGFPKTIDQHFGQGSTQPLLLAACRSEEPNMEVIRFLVEEIGCNVNTQGYLRVRIPNSPTGHGICKHEIPIHTLVRGKTNWWHTSEALSYLAQNQGANLEVKDYFQSTPLAVAVSHIGRVTFNRGAVDRLLEFGADATAVDLSWTCESAELTDLLLSRGAVVKPAAILAAVRSRNCDVLDMLLSRGGDVNARETSVPAAHHHQHTPIFVETTAPPREKWLPRTEFEECLRGYRCSEEPEPPPPPVDTETTPFTVPAPAYVPERQMYPLDYAAHLFSRQPELDEFARESQPGGKHVEVNHARARPLPVDELARVIETLIAHGADVEAAYEVEGARMSIRDRIVQRAVECRLLPLGRPHLARKILELCKVDPEGVL</sequence>
<accession>A0AAD9W295</accession>
<proteinExistence type="predicted"/>
<dbReference type="SMART" id="SM00248">
    <property type="entry name" value="ANK"/>
    <property type="match status" value="10"/>
</dbReference>
<dbReference type="Proteomes" id="UP001265746">
    <property type="component" value="Unassembled WGS sequence"/>
</dbReference>
<dbReference type="EMBL" id="JAUJFL010000006">
    <property type="protein sequence ID" value="KAK2601393.1"/>
    <property type="molecule type" value="Genomic_DNA"/>
</dbReference>
<reference evidence="4" key="1">
    <citation type="submission" date="2023-06" db="EMBL/GenBank/DDBJ databases">
        <authorList>
            <person name="Noh H."/>
        </authorList>
    </citation>
    <scope>NUCLEOTIDE SEQUENCE</scope>
    <source>
        <strain evidence="4">DUCC20226</strain>
    </source>
</reference>
<keyword evidence="5" id="KW-1185">Reference proteome</keyword>
<dbReference type="PANTHER" id="PTHR24126:SF14">
    <property type="entry name" value="ANK_REP_REGION DOMAIN-CONTAINING PROTEIN"/>
    <property type="match status" value="1"/>
</dbReference>
<dbReference type="InterPro" id="IPR036770">
    <property type="entry name" value="Ankyrin_rpt-contain_sf"/>
</dbReference>
<evidence type="ECO:0000256" key="3">
    <source>
        <dbReference type="PROSITE-ProRule" id="PRU00023"/>
    </source>
</evidence>
<evidence type="ECO:0000256" key="1">
    <source>
        <dbReference type="ARBA" id="ARBA00022737"/>
    </source>
</evidence>
<feature type="repeat" description="ANK" evidence="3">
    <location>
        <begin position="389"/>
        <end position="421"/>
    </location>
</feature>
<dbReference type="InterPro" id="IPR002110">
    <property type="entry name" value="Ankyrin_rpt"/>
</dbReference>
<dbReference type="SUPFAM" id="SSF48403">
    <property type="entry name" value="Ankyrin repeat"/>
    <property type="match status" value="2"/>
</dbReference>
<keyword evidence="2 3" id="KW-0040">ANK repeat</keyword>
<evidence type="ECO:0000313" key="5">
    <source>
        <dbReference type="Proteomes" id="UP001265746"/>
    </source>
</evidence>
<dbReference type="PRINTS" id="PR01415">
    <property type="entry name" value="ANKYRIN"/>
</dbReference>
<dbReference type="PANTHER" id="PTHR24126">
    <property type="entry name" value="ANKYRIN REPEAT, PH AND SEC7 DOMAIN CONTAINING PROTEIN SECG-RELATED"/>
    <property type="match status" value="1"/>
</dbReference>
<name>A0AAD9W295_PHOAM</name>
<dbReference type="Pfam" id="PF00023">
    <property type="entry name" value="Ank"/>
    <property type="match status" value="1"/>
</dbReference>